<dbReference type="InterPro" id="IPR018297">
    <property type="entry name" value="A/G_cyclase_CS"/>
</dbReference>
<accession>A0A8T2LHK3</accession>
<comment type="similarity">
    <text evidence="13">Belongs to the adenylyl cyclase class-4/guanylyl cyclase family.</text>
</comment>
<name>A0A8T2LHK3_ASTMX</name>
<feature type="transmembrane region" description="Helical" evidence="15">
    <location>
        <begin position="71"/>
        <end position="88"/>
    </location>
</feature>
<sequence length="716" mass="79339">MSSLEQMKKDCLPSGTLSSTSLKGTLTKIQSRRHKGKKLLVNDQEETDAECDICSNSLPGCGSRSRTVRRILVACVVSFLALFFAMALDFSSSLAQWQVTENCLSDLTSCRTNATLQIITELQTMRSSCSSNKSRDEESLPCSLSDVLSVINHRCTAVELDSIGQPCGSELAEFCSHLQSDVLNFVNETLDDEPIDGINGSTITLVIEKVLYISGIQDVDISLLKQSSDWADILTLKLLVKLQELNYQWMFNEGGPDFQHKWSQTMAILMILQNLSESFQSCWMENLGLELYLTPEPKVSHPLLTLYSPGFSLEGASMLVLALENIQNCFLARTTFTLKMKSRDISSSISLKICLLTIACLIYPIVLLSFKEMTEWIQDYAQSLKDRTEDLKTQRRLAEDLLHQMLPKSVAKQLRRKRHVEAESYESVTIFFSDIVGFTAISASCTPLQVVEMLNNLYMCFDTRIDSYDVYKVETIGDAYMVVSGLPERNGEKHADEIAKMSLDLVAAVRQVLVPHMPNKRLQLRAGIHTGPCVAGIVGYKMPRYCLFGDTVNTASRMESTSLPQKIHVSSATHLALMRDNAYELHLRGEIEVKGKGKMNTYWLIGNKNYSVQNDSLVCHWNPNLARKKKTPTGSNVSVDNSSITVQSVSESATPVSQAEAPLKVEGSEVTICVSAQVENCAGSYGTLGSMMGGEENPSSPQVQRETSLPGLVPHC</sequence>
<dbReference type="GO" id="GO:0007168">
    <property type="term" value="P:receptor guanylyl cyclase signaling pathway"/>
    <property type="evidence" value="ECO:0007669"/>
    <property type="project" value="TreeGrafter"/>
</dbReference>
<dbReference type="PROSITE" id="PS00452">
    <property type="entry name" value="GUANYLATE_CYCLASE_1"/>
    <property type="match status" value="1"/>
</dbReference>
<protein>
    <recommendedName>
        <fullName evidence="2">guanylate cyclase</fullName>
        <ecNumber evidence="2">4.6.1.2</ecNumber>
    </recommendedName>
</protein>
<feature type="compositionally biased region" description="Polar residues" evidence="14">
    <location>
        <begin position="697"/>
        <end position="707"/>
    </location>
</feature>
<dbReference type="InterPro" id="IPR050401">
    <property type="entry name" value="Cyclic_nucleotide_synthase"/>
</dbReference>
<evidence type="ECO:0000256" key="8">
    <source>
        <dbReference type="ARBA" id="ARBA00023136"/>
    </source>
</evidence>
<dbReference type="GO" id="GO:0005525">
    <property type="term" value="F:GTP binding"/>
    <property type="evidence" value="ECO:0007669"/>
    <property type="project" value="UniProtKB-KW"/>
</dbReference>
<organism evidence="17 18">
    <name type="scientific">Astyanax mexicanus</name>
    <name type="common">Blind cave fish</name>
    <name type="synonym">Astyanax fasciatus mexicanus</name>
    <dbReference type="NCBI Taxonomy" id="7994"/>
    <lineage>
        <taxon>Eukaryota</taxon>
        <taxon>Metazoa</taxon>
        <taxon>Chordata</taxon>
        <taxon>Craniata</taxon>
        <taxon>Vertebrata</taxon>
        <taxon>Euteleostomi</taxon>
        <taxon>Actinopterygii</taxon>
        <taxon>Neopterygii</taxon>
        <taxon>Teleostei</taxon>
        <taxon>Ostariophysi</taxon>
        <taxon>Characiformes</taxon>
        <taxon>Characoidei</taxon>
        <taxon>Acestrorhamphidae</taxon>
        <taxon>Acestrorhamphinae</taxon>
        <taxon>Astyanax</taxon>
    </lineage>
</organism>
<keyword evidence="12" id="KW-0141">cGMP biosynthesis</keyword>
<keyword evidence="4" id="KW-0732">Signal</keyword>
<dbReference type="PANTHER" id="PTHR11920">
    <property type="entry name" value="GUANYLYL CYCLASE"/>
    <property type="match status" value="1"/>
</dbReference>
<dbReference type="Gene3D" id="3.30.70.1230">
    <property type="entry name" value="Nucleotide cyclase"/>
    <property type="match status" value="1"/>
</dbReference>
<keyword evidence="8 15" id="KW-0472">Membrane</keyword>
<dbReference type="SMART" id="SM00044">
    <property type="entry name" value="CYCc"/>
    <property type="match status" value="1"/>
</dbReference>
<evidence type="ECO:0000256" key="6">
    <source>
        <dbReference type="ARBA" id="ARBA00022989"/>
    </source>
</evidence>
<evidence type="ECO:0000256" key="1">
    <source>
        <dbReference type="ARBA" id="ARBA00004479"/>
    </source>
</evidence>
<evidence type="ECO:0000259" key="16">
    <source>
        <dbReference type="PROSITE" id="PS50125"/>
    </source>
</evidence>
<keyword evidence="3 15" id="KW-0812">Transmembrane</keyword>
<dbReference type="Proteomes" id="UP000752171">
    <property type="component" value="Unassembled WGS sequence"/>
</dbReference>
<evidence type="ECO:0000256" key="12">
    <source>
        <dbReference type="ARBA" id="ARBA00023293"/>
    </source>
</evidence>
<dbReference type="AlphaFoldDB" id="A0A8T2LHK3"/>
<keyword evidence="7" id="KW-0342">GTP-binding</keyword>
<reference evidence="17 18" key="1">
    <citation type="submission" date="2021-07" db="EMBL/GenBank/DDBJ databases">
        <authorList>
            <person name="Imarazene B."/>
            <person name="Zahm M."/>
            <person name="Klopp C."/>
            <person name="Cabau C."/>
            <person name="Beille S."/>
            <person name="Jouanno E."/>
            <person name="Castinel A."/>
            <person name="Lluch J."/>
            <person name="Gil L."/>
            <person name="Kuchtly C."/>
            <person name="Lopez Roques C."/>
            <person name="Donnadieu C."/>
            <person name="Parrinello H."/>
            <person name="Journot L."/>
            <person name="Du K."/>
            <person name="Schartl M."/>
            <person name="Retaux S."/>
            <person name="Guiguen Y."/>
        </authorList>
    </citation>
    <scope>NUCLEOTIDE SEQUENCE [LARGE SCALE GENOMIC DNA]</scope>
    <source>
        <strain evidence="17">Pach_M1</strain>
        <tissue evidence="17">Testis</tissue>
    </source>
</reference>
<evidence type="ECO:0000256" key="11">
    <source>
        <dbReference type="ARBA" id="ARBA00023239"/>
    </source>
</evidence>
<evidence type="ECO:0000256" key="10">
    <source>
        <dbReference type="ARBA" id="ARBA00023180"/>
    </source>
</evidence>
<evidence type="ECO:0000256" key="5">
    <source>
        <dbReference type="ARBA" id="ARBA00022741"/>
    </source>
</evidence>
<feature type="domain" description="Guanylate cyclase" evidence="16">
    <location>
        <begin position="429"/>
        <end position="559"/>
    </location>
</feature>
<keyword evidence="9" id="KW-0675">Receptor</keyword>
<dbReference type="Pfam" id="PF00211">
    <property type="entry name" value="Guanylate_cyc"/>
    <property type="match status" value="1"/>
</dbReference>
<proteinExistence type="inferred from homology"/>
<evidence type="ECO:0000313" key="17">
    <source>
        <dbReference type="EMBL" id="KAG9270327.1"/>
    </source>
</evidence>
<dbReference type="Gene3D" id="6.10.250.780">
    <property type="match status" value="1"/>
</dbReference>
<dbReference type="InterPro" id="IPR001054">
    <property type="entry name" value="A/G_cyclase"/>
</dbReference>
<gene>
    <name evidence="17" type="ORF">AMEX_G15263</name>
</gene>
<dbReference type="CDD" id="cd07302">
    <property type="entry name" value="CHD"/>
    <property type="match status" value="1"/>
</dbReference>
<keyword evidence="11 13" id="KW-0456">Lyase</keyword>
<keyword evidence="5" id="KW-0547">Nucleotide-binding</keyword>
<evidence type="ECO:0000256" key="15">
    <source>
        <dbReference type="SAM" id="Phobius"/>
    </source>
</evidence>
<dbReference type="GO" id="GO:0005886">
    <property type="term" value="C:plasma membrane"/>
    <property type="evidence" value="ECO:0007669"/>
    <property type="project" value="TreeGrafter"/>
</dbReference>
<dbReference type="FunFam" id="3.30.70.1230:FF:000004">
    <property type="entry name" value="Guanylate cyclase"/>
    <property type="match status" value="1"/>
</dbReference>
<evidence type="ECO:0000256" key="2">
    <source>
        <dbReference type="ARBA" id="ARBA00012202"/>
    </source>
</evidence>
<feature type="region of interest" description="Disordered" evidence="14">
    <location>
        <begin position="691"/>
        <end position="716"/>
    </location>
</feature>
<dbReference type="GO" id="GO:0035556">
    <property type="term" value="P:intracellular signal transduction"/>
    <property type="evidence" value="ECO:0007669"/>
    <property type="project" value="InterPro"/>
</dbReference>
<comment type="subcellular location">
    <subcellularLocation>
        <location evidence="1">Membrane</location>
        <topology evidence="1">Single-pass type I membrane protein</topology>
    </subcellularLocation>
</comment>
<dbReference type="GO" id="GO:0004383">
    <property type="term" value="F:guanylate cyclase activity"/>
    <property type="evidence" value="ECO:0007669"/>
    <property type="project" value="UniProtKB-EC"/>
</dbReference>
<evidence type="ECO:0000313" key="18">
    <source>
        <dbReference type="Proteomes" id="UP000752171"/>
    </source>
</evidence>
<dbReference type="EC" id="4.6.1.2" evidence="2"/>
<comment type="caution">
    <text evidence="17">The sequence shown here is derived from an EMBL/GenBank/DDBJ whole genome shotgun (WGS) entry which is preliminary data.</text>
</comment>
<dbReference type="SUPFAM" id="SSF55073">
    <property type="entry name" value="Nucleotide cyclase"/>
    <property type="match status" value="1"/>
</dbReference>
<keyword evidence="10" id="KW-0325">Glycoprotein</keyword>
<keyword evidence="6 15" id="KW-1133">Transmembrane helix</keyword>
<evidence type="ECO:0000256" key="14">
    <source>
        <dbReference type="SAM" id="MobiDB-lite"/>
    </source>
</evidence>
<dbReference type="InterPro" id="IPR029787">
    <property type="entry name" value="Nucleotide_cyclase"/>
</dbReference>
<evidence type="ECO:0000256" key="3">
    <source>
        <dbReference type="ARBA" id="ARBA00022692"/>
    </source>
</evidence>
<dbReference type="PANTHER" id="PTHR11920:SF497">
    <property type="entry name" value="GUANYLATE CYCLASE"/>
    <property type="match status" value="1"/>
</dbReference>
<dbReference type="PROSITE" id="PS50125">
    <property type="entry name" value="GUANYLATE_CYCLASE_2"/>
    <property type="match status" value="1"/>
</dbReference>
<evidence type="ECO:0000256" key="7">
    <source>
        <dbReference type="ARBA" id="ARBA00023134"/>
    </source>
</evidence>
<evidence type="ECO:0000256" key="4">
    <source>
        <dbReference type="ARBA" id="ARBA00022729"/>
    </source>
</evidence>
<evidence type="ECO:0000256" key="13">
    <source>
        <dbReference type="RuleBase" id="RU000405"/>
    </source>
</evidence>
<evidence type="ECO:0000256" key="9">
    <source>
        <dbReference type="ARBA" id="ARBA00023170"/>
    </source>
</evidence>
<dbReference type="GO" id="GO:0004016">
    <property type="term" value="F:adenylate cyclase activity"/>
    <property type="evidence" value="ECO:0007669"/>
    <property type="project" value="TreeGrafter"/>
</dbReference>
<dbReference type="EMBL" id="JAICCE010000012">
    <property type="protein sequence ID" value="KAG9270327.1"/>
    <property type="molecule type" value="Genomic_DNA"/>
</dbReference>
<dbReference type="GO" id="GO:0001653">
    <property type="term" value="F:peptide receptor activity"/>
    <property type="evidence" value="ECO:0007669"/>
    <property type="project" value="TreeGrafter"/>
</dbReference>